<feature type="transmembrane region" description="Helical" evidence="9">
    <location>
        <begin position="210"/>
        <end position="234"/>
    </location>
</feature>
<feature type="transmembrane region" description="Helical" evidence="9">
    <location>
        <begin position="136"/>
        <end position="169"/>
    </location>
</feature>
<protein>
    <recommendedName>
        <fullName evidence="12">DUF2029 domain-containing protein</fullName>
    </recommendedName>
</protein>
<keyword evidence="3" id="KW-0808">Transferase</keyword>
<evidence type="ECO:0000256" key="1">
    <source>
        <dbReference type="ARBA" id="ARBA00004651"/>
    </source>
</evidence>
<dbReference type="EMBL" id="CP053452">
    <property type="protein sequence ID" value="QJW96194.1"/>
    <property type="molecule type" value="Genomic_DNA"/>
</dbReference>
<comment type="similarity">
    <text evidence="7">Belongs to the glycosyltransferase 87 family.</text>
</comment>
<keyword evidence="11" id="KW-1185">Reference proteome</keyword>
<feature type="region of interest" description="Disordered" evidence="8">
    <location>
        <begin position="403"/>
        <end position="424"/>
    </location>
</feature>
<dbReference type="GO" id="GO:0005886">
    <property type="term" value="C:plasma membrane"/>
    <property type="evidence" value="ECO:0007669"/>
    <property type="project" value="UniProtKB-SubCell"/>
</dbReference>
<dbReference type="InterPro" id="IPR018584">
    <property type="entry name" value="GT87"/>
</dbReference>
<evidence type="ECO:0008006" key="12">
    <source>
        <dbReference type="Google" id="ProtNLM"/>
    </source>
</evidence>
<evidence type="ECO:0000256" key="6">
    <source>
        <dbReference type="ARBA" id="ARBA00023136"/>
    </source>
</evidence>
<evidence type="ECO:0000256" key="3">
    <source>
        <dbReference type="ARBA" id="ARBA00022679"/>
    </source>
</evidence>
<organism evidence="10 11">
    <name type="scientific">Frigoriglobus tundricola</name>
    <dbReference type="NCBI Taxonomy" id="2774151"/>
    <lineage>
        <taxon>Bacteria</taxon>
        <taxon>Pseudomonadati</taxon>
        <taxon>Planctomycetota</taxon>
        <taxon>Planctomycetia</taxon>
        <taxon>Gemmatales</taxon>
        <taxon>Gemmataceae</taxon>
        <taxon>Frigoriglobus</taxon>
    </lineage>
</organism>
<evidence type="ECO:0000256" key="7">
    <source>
        <dbReference type="ARBA" id="ARBA00024033"/>
    </source>
</evidence>
<evidence type="ECO:0000256" key="4">
    <source>
        <dbReference type="ARBA" id="ARBA00022692"/>
    </source>
</evidence>
<dbReference type="GO" id="GO:0016758">
    <property type="term" value="F:hexosyltransferase activity"/>
    <property type="evidence" value="ECO:0007669"/>
    <property type="project" value="InterPro"/>
</dbReference>
<sequence length="424" mass="44813">MTARRPAVRGASILAVGVLTAFAVYQALGVNLAPDFFIYRAGAEMGLRRESPYDGAKIRARVADQYPEEPILSAECGFFLPPQAVLVFAPFALLPYSTAKVFWALLNGLCAAAVIRVSAGALAARPLPLPLGGQLLLPLVLAWNYLTVAAVELGQTSLMLTGCIAAGLWAFDRGRPARGVALWSVAFIKPHLALPLVPLAWYLGGWKRSAALVALVVALNLVGATLAGGSPLFLADYVAYIGSSHKAVMFNRAGSNPEITSWNRLLFALTEPFAGDRFLIELTATLTAAGYLVWFVFVAGRGWLARAKPSAAWAVTAAVVGAVLCAQVQAYELLVLALAVPWVRELYAGGFWVRGSAAAALLLGQLVPLDVAGPLGIWTHRPLGVALLAVLVLMGPVGPLNRAPTPPPVAETTTTARRPEPGRR</sequence>
<keyword evidence="5 9" id="KW-1133">Transmembrane helix</keyword>
<feature type="transmembrane region" description="Helical" evidence="9">
    <location>
        <begin position="181"/>
        <end position="203"/>
    </location>
</feature>
<evidence type="ECO:0000256" key="8">
    <source>
        <dbReference type="SAM" id="MobiDB-lite"/>
    </source>
</evidence>
<feature type="transmembrane region" description="Helical" evidence="9">
    <location>
        <begin position="7"/>
        <end position="28"/>
    </location>
</feature>
<dbReference type="AlphaFoldDB" id="A0A6M5YRZ4"/>
<feature type="transmembrane region" description="Helical" evidence="9">
    <location>
        <begin position="278"/>
        <end position="299"/>
    </location>
</feature>
<evidence type="ECO:0000256" key="9">
    <source>
        <dbReference type="SAM" id="Phobius"/>
    </source>
</evidence>
<evidence type="ECO:0000256" key="5">
    <source>
        <dbReference type="ARBA" id="ARBA00022989"/>
    </source>
</evidence>
<dbReference type="Pfam" id="PF09594">
    <property type="entry name" value="GT87"/>
    <property type="match status" value="1"/>
</dbReference>
<dbReference type="KEGG" id="ftj:FTUN_3751"/>
<gene>
    <name evidence="10" type="ORF">FTUN_3751</name>
</gene>
<dbReference type="RefSeq" id="WP_171471824.1">
    <property type="nucleotide sequence ID" value="NZ_CP053452.2"/>
</dbReference>
<feature type="transmembrane region" description="Helical" evidence="9">
    <location>
        <begin position="383"/>
        <end position="400"/>
    </location>
</feature>
<accession>A0A6M5YRZ4</accession>
<keyword evidence="2" id="KW-1003">Cell membrane</keyword>
<reference evidence="11" key="1">
    <citation type="submission" date="2020-05" db="EMBL/GenBank/DDBJ databases">
        <title>Frigoriglobus tundricola gen. nov., sp. nov., a psychrotolerant cellulolytic planctomycete of the family Gemmataceae with two divergent copies of 16S rRNA gene.</title>
        <authorList>
            <person name="Kulichevskaya I.S."/>
            <person name="Ivanova A.A."/>
            <person name="Naumoff D.G."/>
            <person name="Beletsky A.V."/>
            <person name="Rijpstra W.I.C."/>
            <person name="Sinninghe Damste J.S."/>
            <person name="Mardanov A.V."/>
            <person name="Ravin N.V."/>
            <person name="Dedysh S.N."/>
        </authorList>
    </citation>
    <scope>NUCLEOTIDE SEQUENCE [LARGE SCALE GENOMIC DNA]</scope>
    <source>
        <strain evidence="11">PL17</strain>
    </source>
</reference>
<comment type="subcellular location">
    <subcellularLocation>
        <location evidence="1">Cell membrane</location>
        <topology evidence="1">Multi-pass membrane protein</topology>
    </subcellularLocation>
</comment>
<evidence type="ECO:0000313" key="10">
    <source>
        <dbReference type="EMBL" id="QJW96194.1"/>
    </source>
</evidence>
<dbReference type="Proteomes" id="UP000503447">
    <property type="component" value="Chromosome"/>
</dbReference>
<proteinExistence type="inferred from homology"/>
<name>A0A6M5YRZ4_9BACT</name>
<keyword evidence="6 9" id="KW-0472">Membrane</keyword>
<evidence type="ECO:0000256" key="2">
    <source>
        <dbReference type="ARBA" id="ARBA00022475"/>
    </source>
</evidence>
<feature type="transmembrane region" description="Helical" evidence="9">
    <location>
        <begin position="311"/>
        <end position="331"/>
    </location>
</feature>
<evidence type="ECO:0000313" key="11">
    <source>
        <dbReference type="Proteomes" id="UP000503447"/>
    </source>
</evidence>
<feature type="transmembrane region" description="Helical" evidence="9">
    <location>
        <begin position="351"/>
        <end position="371"/>
    </location>
</feature>
<keyword evidence="4 9" id="KW-0812">Transmembrane</keyword>